<keyword evidence="2" id="KW-0472">Membrane</keyword>
<protein>
    <recommendedName>
        <fullName evidence="5">Type IV pilus assembly protein PilO</fullName>
    </recommendedName>
</protein>
<name>A0ABM7NKV9_9FIRM</name>
<proteinExistence type="predicted"/>
<gene>
    <name evidence="3" type="ORF">CaldiYA01_06860</name>
</gene>
<accession>A0ABM7NKV9</accession>
<dbReference type="Proteomes" id="UP000663623">
    <property type="component" value="Chromosome"/>
</dbReference>
<feature type="coiled-coil region" evidence="1">
    <location>
        <begin position="35"/>
        <end position="69"/>
    </location>
</feature>
<keyword evidence="1" id="KW-0175">Coiled coil</keyword>
<reference evidence="3 4" key="1">
    <citation type="submission" date="2021-02" db="EMBL/GenBank/DDBJ databases">
        <title>Nitrogen-fixing ability and nitrogen fixation related genes of thermophilic fermentative bacteria in the genus Caldicellulosiruptor.</title>
        <authorList>
            <person name="Chen Y."/>
            <person name="Nishihara A."/>
            <person name="Haruta S."/>
        </authorList>
    </citation>
    <scope>NUCLEOTIDE SEQUENCE [LARGE SCALE GENOMIC DNA]</scope>
    <source>
        <strain evidence="3 4">YA01</strain>
    </source>
</reference>
<organism evidence="3 4">
    <name type="scientific">Caldicellulosiruptor diazotrophicus</name>
    <dbReference type="NCBI Taxonomy" id="2806205"/>
    <lineage>
        <taxon>Bacteria</taxon>
        <taxon>Bacillati</taxon>
        <taxon>Bacillota</taxon>
        <taxon>Bacillota incertae sedis</taxon>
        <taxon>Caldicellulosiruptorales</taxon>
        <taxon>Caldicellulosiruptoraceae</taxon>
        <taxon>Caldicellulosiruptor</taxon>
    </lineage>
</organism>
<evidence type="ECO:0000313" key="3">
    <source>
        <dbReference type="EMBL" id="BCS80726.1"/>
    </source>
</evidence>
<keyword evidence="2" id="KW-1133">Transmembrane helix</keyword>
<evidence type="ECO:0000256" key="2">
    <source>
        <dbReference type="SAM" id="Phobius"/>
    </source>
</evidence>
<evidence type="ECO:0000313" key="4">
    <source>
        <dbReference type="Proteomes" id="UP000663623"/>
    </source>
</evidence>
<dbReference type="EMBL" id="AP024480">
    <property type="protein sequence ID" value="BCS80726.1"/>
    <property type="molecule type" value="Genomic_DNA"/>
</dbReference>
<sequence length="419" mass="48029">MQITDRDKKLLVILGMVIIGFLFYNFFYTPYSQKLSNLISEKQQLESKLSEIDQKIAIYNLQKQKLKEVEKDYMSISQKIPPNQDEKFSMLDLQRLAQMVGSKTSDFTFSQRQSLNVTYNNINIAKAYFYSSKQNWQMTYANFKKLLFLQKEFEPLYSVDSISLSGGNNNMITASFEIKFYGFEDTLAPERKWQNFAISYGKGDLFSGGSGQKAKFIYTQEDLKKNEITKQSSALKVERTDNMSLTNAETSFKLPQNNKNITFNEKSASTKDQSQLSEEKVDFNKADFVVTVSTLYSPTTNVTIEKTQKGSIFGAKKKSENAFITIKKEGDKYYYRIGTQASEYPQANKFDILDLQDKSQILIVVFSTPRKYKDDENVVTLKVTNSSDKPVKIYISGDDKQKPRVNIAPSGFDISVVRK</sequence>
<feature type="transmembrane region" description="Helical" evidence="2">
    <location>
        <begin position="12"/>
        <end position="31"/>
    </location>
</feature>
<evidence type="ECO:0000256" key="1">
    <source>
        <dbReference type="SAM" id="Coils"/>
    </source>
</evidence>
<dbReference type="RefSeq" id="WP_207181351.1">
    <property type="nucleotide sequence ID" value="NZ_AP024480.1"/>
</dbReference>
<keyword evidence="4" id="KW-1185">Reference proteome</keyword>
<keyword evidence="2" id="KW-0812">Transmembrane</keyword>
<evidence type="ECO:0008006" key="5">
    <source>
        <dbReference type="Google" id="ProtNLM"/>
    </source>
</evidence>